<gene>
    <name evidence="1" type="ORF">LVJ82_17065</name>
</gene>
<dbReference type="Proteomes" id="UP000832011">
    <property type="component" value="Chromosome"/>
</dbReference>
<evidence type="ECO:0000313" key="1">
    <source>
        <dbReference type="EMBL" id="UOO89130.1"/>
    </source>
</evidence>
<sequence>MALQIKKQGEQRPESWREYQGVKFSIRGLDYKPYRVALERAGSVQFRDGLSLKGIGEDATVWYDLQAEAAGRYLIAGWDQDGITSEDGKPIPYSQDSAVDLLRSSDIGYDLYKWVLKQAAEIQADADQLRDDAVKKVLELYNYSRIGNSEKTRKIYAYLNKKMPDEPVYSEVASQIIEAFYVLVRGRRYEQGVMLPLSLHDIAAYCDSCEIGVTRHEFDAAIYALDNLYLELKAVKR</sequence>
<protein>
    <submittedName>
        <fullName evidence="1">Uncharacterized protein</fullName>
    </submittedName>
</protein>
<dbReference type="RefSeq" id="WP_244796735.1">
    <property type="nucleotide sequence ID" value="NZ_CP091511.1"/>
</dbReference>
<proteinExistence type="predicted"/>
<organism evidence="1 2">
    <name type="scientific">Vitreoscilla massiliensis</name>
    <dbReference type="NCBI Taxonomy" id="1689272"/>
    <lineage>
        <taxon>Bacteria</taxon>
        <taxon>Pseudomonadati</taxon>
        <taxon>Pseudomonadota</taxon>
        <taxon>Betaproteobacteria</taxon>
        <taxon>Neisseriales</taxon>
        <taxon>Neisseriaceae</taxon>
        <taxon>Vitreoscilla</taxon>
    </lineage>
</organism>
<accession>A0ABY4E2W9</accession>
<keyword evidence="2" id="KW-1185">Reference proteome</keyword>
<reference evidence="1 2" key="1">
    <citation type="journal article" date="2022" name="Res Sq">
        <title>Evolution of multicellular longitudinally dividing oral cavity symbionts (Neisseriaceae).</title>
        <authorList>
            <person name="Nyongesa S."/>
            <person name="Weber P."/>
            <person name="Bernet E."/>
            <person name="Pullido F."/>
            <person name="Nieckarz M."/>
            <person name="Delaby M."/>
            <person name="Nieves C."/>
            <person name="Viehboeck T."/>
            <person name="Krause N."/>
            <person name="Rivera-Millot A."/>
            <person name="Nakamura A."/>
            <person name="Vischer N."/>
            <person name="VanNieuwenhze M."/>
            <person name="Brun Y."/>
            <person name="Cava F."/>
            <person name="Bulgheresi S."/>
            <person name="Veyrier F."/>
        </authorList>
    </citation>
    <scope>NUCLEOTIDE SEQUENCE [LARGE SCALE GENOMIC DNA]</scope>
    <source>
        <strain evidence="1 2">SN4</strain>
    </source>
</reference>
<evidence type="ECO:0000313" key="2">
    <source>
        <dbReference type="Proteomes" id="UP000832011"/>
    </source>
</evidence>
<dbReference type="EMBL" id="CP091511">
    <property type="protein sequence ID" value="UOO89130.1"/>
    <property type="molecule type" value="Genomic_DNA"/>
</dbReference>
<name>A0ABY4E2W9_9NEIS</name>